<name>A0A382GDJ6_9ZZZZ</name>
<protein>
    <recommendedName>
        <fullName evidence="2">NIPSNAP domain-containing protein</fullName>
    </recommendedName>
</protein>
<dbReference type="SUPFAM" id="SSF54909">
    <property type="entry name" value="Dimeric alpha+beta barrel"/>
    <property type="match status" value="1"/>
</dbReference>
<feature type="non-terminal residue" evidence="1">
    <location>
        <position position="1"/>
    </location>
</feature>
<dbReference type="EMBL" id="UINC01054962">
    <property type="protein sequence ID" value="SVB73306.1"/>
    <property type="molecule type" value="Genomic_DNA"/>
</dbReference>
<dbReference type="AlphaFoldDB" id="A0A382GDJ6"/>
<dbReference type="InterPro" id="IPR025563">
    <property type="entry name" value="DUF4286"/>
</dbReference>
<evidence type="ECO:0008006" key="2">
    <source>
        <dbReference type="Google" id="ProtNLM"/>
    </source>
</evidence>
<sequence length="103" mass="11652">VADYIYLVQMDIPSELEEDFNRIYDTQHIPNILSVKGVSSCTRYKLEGGDTDGVARYLAIYGMSTPDLPNSDAWKSASDKGDWITRIRPFATNRSRIVYKAIS</sequence>
<dbReference type="Pfam" id="PF14114">
    <property type="entry name" value="DUF4286"/>
    <property type="match status" value="1"/>
</dbReference>
<proteinExistence type="predicted"/>
<gene>
    <name evidence="1" type="ORF">METZ01_LOCUS226160</name>
</gene>
<dbReference type="InterPro" id="IPR011008">
    <property type="entry name" value="Dimeric_a/b-barrel"/>
</dbReference>
<organism evidence="1">
    <name type="scientific">marine metagenome</name>
    <dbReference type="NCBI Taxonomy" id="408172"/>
    <lineage>
        <taxon>unclassified sequences</taxon>
        <taxon>metagenomes</taxon>
        <taxon>ecological metagenomes</taxon>
    </lineage>
</organism>
<reference evidence="1" key="1">
    <citation type="submission" date="2018-05" db="EMBL/GenBank/DDBJ databases">
        <authorList>
            <person name="Lanie J.A."/>
            <person name="Ng W.-L."/>
            <person name="Kazmierczak K.M."/>
            <person name="Andrzejewski T.M."/>
            <person name="Davidsen T.M."/>
            <person name="Wayne K.J."/>
            <person name="Tettelin H."/>
            <person name="Glass J.I."/>
            <person name="Rusch D."/>
            <person name="Podicherti R."/>
            <person name="Tsui H.-C.T."/>
            <person name="Winkler M.E."/>
        </authorList>
    </citation>
    <scope>NUCLEOTIDE SEQUENCE</scope>
</reference>
<accession>A0A382GDJ6</accession>
<evidence type="ECO:0000313" key="1">
    <source>
        <dbReference type="EMBL" id="SVB73306.1"/>
    </source>
</evidence>